<name>A0A7C9F923_9BACT</name>
<gene>
    <name evidence="1" type="ORF">GBK04_27955</name>
</gene>
<protein>
    <submittedName>
        <fullName evidence="1">Uncharacterized protein</fullName>
    </submittedName>
</protein>
<dbReference type="Pfam" id="PF15892">
    <property type="entry name" value="BNR_4"/>
    <property type="match status" value="1"/>
</dbReference>
<organism evidence="1 2">
    <name type="scientific">Salmonirosea aquatica</name>
    <dbReference type="NCBI Taxonomy" id="2654236"/>
    <lineage>
        <taxon>Bacteria</taxon>
        <taxon>Pseudomonadati</taxon>
        <taxon>Bacteroidota</taxon>
        <taxon>Cytophagia</taxon>
        <taxon>Cytophagales</taxon>
        <taxon>Spirosomataceae</taxon>
        <taxon>Salmonirosea</taxon>
    </lineage>
</organism>
<dbReference type="Proteomes" id="UP000479293">
    <property type="component" value="Unassembled WGS sequence"/>
</dbReference>
<proteinExistence type="predicted"/>
<sequence>MQLPTFISRSKIFALLFLSGIHGTGLAQKTAGKLPYETIPVAQVWSGHSVGFDLLTSQKFQYVAYYDADRNMVIAQRPLDSKTWKKTVLPTQVGWDSHNYIEVALDAAGYLHVSGNMHNVPLIYFRSEKPEDISRFEKLAMTGKNEEHVTYPIFFEDKAGDLYFQYRDGGSGNGITYWNKYDTANKTWRSLFDTPLFDGEKEASAYMSNPRLGPDGYFYIIWMWRMTPIANTNHNLACIRSRDLINWENMRGDKVPLPIQWRDSKPTADPVGPWNGLINMSYTLSWDQEKAPCISYHKYDSQGISQAFVARWEKDKAEKGTWQIHQISQWPDFTWALNLGGSLKRSISLGAVTPTDDGNLSLHFTHEKHGSGTWILDPKTLKPIRTLPANAGSKEPGPPALALNEGMEAHTKTDNTGRYVMRWQTLPVNQDRPPQISPPAPTELVVYEVIEK</sequence>
<comment type="caution">
    <text evidence="1">The sequence shown here is derived from an EMBL/GenBank/DDBJ whole genome shotgun (WGS) entry which is preliminary data.</text>
</comment>
<dbReference type="AlphaFoldDB" id="A0A7C9F923"/>
<dbReference type="EMBL" id="WHLY01000002">
    <property type="protein sequence ID" value="MPR37066.1"/>
    <property type="molecule type" value="Genomic_DNA"/>
</dbReference>
<evidence type="ECO:0000313" key="1">
    <source>
        <dbReference type="EMBL" id="MPR37066.1"/>
    </source>
</evidence>
<dbReference type="RefSeq" id="WP_152765577.1">
    <property type="nucleotide sequence ID" value="NZ_WHLY01000002.1"/>
</dbReference>
<evidence type="ECO:0000313" key="2">
    <source>
        <dbReference type="Proteomes" id="UP000479293"/>
    </source>
</evidence>
<reference evidence="1 2" key="1">
    <citation type="submission" date="2019-10" db="EMBL/GenBank/DDBJ databases">
        <title>Draft Genome Sequence of Cytophagaceae sp. SJW1-29.</title>
        <authorList>
            <person name="Choi A."/>
        </authorList>
    </citation>
    <scope>NUCLEOTIDE SEQUENCE [LARGE SCALE GENOMIC DNA]</scope>
    <source>
        <strain evidence="1 2">SJW1-29</strain>
    </source>
</reference>
<keyword evidence="2" id="KW-1185">Reference proteome</keyword>
<accession>A0A7C9F923</accession>